<dbReference type="GO" id="GO:0009395">
    <property type="term" value="P:phospholipid catabolic process"/>
    <property type="evidence" value="ECO:0007669"/>
    <property type="project" value="UniProtKB-KW"/>
</dbReference>
<accession>A0A1S2D4Q5</accession>
<evidence type="ECO:0000313" key="4">
    <source>
        <dbReference type="EMBL" id="OHY95896.1"/>
    </source>
</evidence>
<dbReference type="Pfam" id="PF04608">
    <property type="entry name" value="PgpA"/>
    <property type="match status" value="1"/>
</dbReference>
<keyword evidence="1 2" id="KW-0472">Membrane</keyword>
<evidence type="ECO:0000313" key="5">
    <source>
        <dbReference type="Proteomes" id="UP000179934"/>
    </source>
</evidence>
<keyword evidence="1" id="KW-0460">Magnesium</keyword>
<dbReference type="OrthoDB" id="9804091at2"/>
<dbReference type="STRING" id="646.BJD16_08195"/>
<feature type="transmembrane region" description="Helical" evidence="2">
    <location>
        <begin position="55"/>
        <end position="73"/>
    </location>
</feature>
<comment type="cofactor">
    <cofactor evidence="1">
        <name>Mg(2+)</name>
        <dbReference type="ChEBI" id="CHEBI:18420"/>
    </cofactor>
</comment>
<dbReference type="CDD" id="cd06971">
    <property type="entry name" value="PgpA"/>
    <property type="match status" value="1"/>
</dbReference>
<dbReference type="Proteomes" id="UP000179934">
    <property type="component" value="Unassembled WGS sequence"/>
</dbReference>
<keyword evidence="1" id="KW-0595">Phospholipid degradation</keyword>
<comment type="pathway">
    <text evidence="1">Phospholipid metabolism; phosphatidylglycerol biosynthesis; phosphatidylglycerol from CDP-diacylglycerol: step 2/2.</text>
</comment>
<keyword evidence="1" id="KW-1003">Cell membrane</keyword>
<sequence length="164" mass="17927">MSFFMIKPELKRLNLKNPLHLLAVGFGSGLSPKAPGTMGTLVAIPLYLLVSGLPTHWFIALLAVGFVVGIRICQSATDAIGMADHGAIVWDEVIGFGVTMIAAPAGWEWVLAGFVLFRLFDVLKPWPICWFDRRIHGGLGIMLDDLIAALFALFCMQLLAFWLG</sequence>
<organism evidence="4 5">
    <name type="scientific">Aeromonas sobria</name>
    <dbReference type="NCBI Taxonomy" id="646"/>
    <lineage>
        <taxon>Bacteria</taxon>
        <taxon>Pseudomonadati</taxon>
        <taxon>Pseudomonadota</taxon>
        <taxon>Gammaproteobacteria</taxon>
        <taxon>Aeromonadales</taxon>
        <taxon>Aeromonadaceae</taxon>
        <taxon>Aeromonas</taxon>
    </lineage>
</organism>
<dbReference type="GO" id="GO:0005886">
    <property type="term" value="C:plasma membrane"/>
    <property type="evidence" value="ECO:0007669"/>
    <property type="project" value="UniProtKB-SubCell"/>
</dbReference>
<dbReference type="EMBL" id="MKFU01000002">
    <property type="protein sequence ID" value="OHY95896.1"/>
    <property type="molecule type" value="Genomic_DNA"/>
</dbReference>
<dbReference type="UniPathway" id="UPA00084">
    <property type="reaction ID" value="UER00504"/>
</dbReference>
<dbReference type="EC" id="3.1.3.27" evidence="1"/>
<dbReference type="PIRSF" id="PIRSF006162">
    <property type="entry name" value="PgpA"/>
    <property type="match status" value="1"/>
</dbReference>
<feature type="domain" description="YutG/PgpA" evidence="3">
    <location>
        <begin position="22"/>
        <end position="159"/>
    </location>
</feature>
<reference evidence="4 5" key="1">
    <citation type="submission" date="2016-09" db="EMBL/GenBank/DDBJ databases">
        <title>Draft Genome Sequence of Aeromonas sobria Strain 08005, Isolated from Sick Rana catesbeiana.</title>
        <authorList>
            <person name="Yang Q."/>
        </authorList>
    </citation>
    <scope>NUCLEOTIDE SEQUENCE [LARGE SCALE GENOMIC DNA]</scope>
    <source>
        <strain evidence="4 5">08005</strain>
    </source>
</reference>
<keyword evidence="2" id="KW-1133">Transmembrane helix</keyword>
<dbReference type="AlphaFoldDB" id="A0A1S2D4Q5"/>
<dbReference type="GO" id="GO:0006655">
    <property type="term" value="P:phosphatidylglycerol biosynthetic process"/>
    <property type="evidence" value="ECO:0007669"/>
    <property type="project" value="UniProtKB-UniPathway"/>
</dbReference>
<dbReference type="GeneID" id="58920658"/>
<evidence type="ECO:0000256" key="1">
    <source>
        <dbReference type="PIRNR" id="PIRNR006162"/>
    </source>
</evidence>
<name>A0A1S2D4Q5_AERSO</name>
<gene>
    <name evidence="4" type="ORF">BJD16_08195</name>
</gene>
<evidence type="ECO:0000256" key="2">
    <source>
        <dbReference type="SAM" id="Phobius"/>
    </source>
</evidence>
<evidence type="ECO:0000259" key="3">
    <source>
        <dbReference type="Pfam" id="PF04608"/>
    </source>
</evidence>
<comment type="catalytic activity">
    <reaction evidence="1">
        <text>a 1,2-diacyl-sn-glycero-3-phospho-(1'-sn-glycero-3'-phosphate) + H2O = a 1,2-diacyl-sn-glycero-3-phospho-(1'-sn-glycerol) + phosphate</text>
        <dbReference type="Rhea" id="RHEA:33751"/>
        <dbReference type="ChEBI" id="CHEBI:15377"/>
        <dbReference type="ChEBI" id="CHEBI:43474"/>
        <dbReference type="ChEBI" id="CHEBI:60110"/>
        <dbReference type="ChEBI" id="CHEBI:64716"/>
        <dbReference type="EC" id="3.1.3.27"/>
    </reaction>
</comment>
<dbReference type="SUPFAM" id="SSF101307">
    <property type="entry name" value="YutG-like"/>
    <property type="match status" value="1"/>
</dbReference>
<keyword evidence="1 2" id="KW-0812">Transmembrane</keyword>
<comment type="subcellular location">
    <subcellularLocation>
        <location evidence="1">Cell inner membrane</location>
        <topology evidence="1">Multi-pass membrane protein</topology>
    </subcellularLocation>
</comment>
<feature type="transmembrane region" description="Helical" evidence="2">
    <location>
        <begin position="146"/>
        <end position="163"/>
    </location>
</feature>
<keyword evidence="1" id="KW-0479">Metal-binding</keyword>
<keyword evidence="1" id="KW-0997">Cell inner membrane</keyword>
<dbReference type="PANTHER" id="PTHR36305:SF1">
    <property type="entry name" value="PHOSPHATIDYLGLYCEROPHOSPHATASE A"/>
    <property type="match status" value="1"/>
</dbReference>
<comment type="function">
    <text evidence="1">Lipid phosphatase which dephosphorylates phosphatidylglycerophosphate (PGP) to phosphatidylglycerol (PG).</text>
</comment>
<dbReference type="InterPro" id="IPR036681">
    <property type="entry name" value="PgpA-like_sf"/>
</dbReference>
<keyword evidence="1" id="KW-0378">Hydrolase</keyword>
<dbReference type="GO" id="GO:0046872">
    <property type="term" value="F:metal ion binding"/>
    <property type="evidence" value="ECO:0007669"/>
    <property type="project" value="UniProtKB-KW"/>
</dbReference>
<dbReference type="GO" id="GO:0008962">
    <property type="term" value="F:phosphatidylglycerophosphatase activity"/>
    <property type="evidence" value="ECO:0007669"/>
    <property type="project" value="UniProtKB-EC"/>
</dbReference>
<keyword evidence="1" id="KW-0443">Lipid metabolism</keyword>
<comment type="caution">
    <text evidence="4">The sequence shown here is derived from an EMBL/GenBank/DDBJ whole genome shotgun (WGS) entry which is preliminary data.</text>
</comment>
<feature type="transmembrane region" description="Helical" evidence="2">
    <location>
        <begin position="93"/>
        <end position="117"/>
    </location>
</feature>
<proteinExistence type="predicted"/>
<dbReference type="InterPro" id="IPR026037">
    <property type="entry name" value="PgpA"/>
</dbReference>
<dbReference type="RefSeq" id="WP_042018197.1">
    <property type="nucleotide sequence ID" value="NZ_CDBW01000003.1"/>
</dbReference>
<keyword evidence="1" id="KW-1208">Phospholipid metabolism</keyword>
<keyword evidence="1" id="KW-0442">Lipid degradation</keyword>
<dbReference type="InterPro" id="IPR007686">
    <property type="entry name" value="YutG/PgpA"/>
</dbReference>
<protein>
    <recommendedName>
        <fullName evidence="1">Phosphatidylglycerophosphatase A</fullName>
        <ecNumber evidence="1">3.1.3.27</ecNumber>
    </recommendedName>
    <alternativeName>
        <fullName evidence="1">Phosphatidylglycerolphosphate phosphatase A</fullName>
    </alternativeName>
</protein>
<dbReference type="PANTHER" id="PTHR36305">
    <property type="entry name" value="PHOSPHATIDYLGLYCEROPHOSPHATASE A"/>
    <property type="match status" value="1"/>
</dbReference>